<proteinExistence type="predicted"/>
<dbReference type="RefSeq" id="WP_072722277.1">
    <property type="nucleotide sequence ID" value="NZ_LN889813.1"/>
</dbReference>
<evidence type="ECO:0000313" key="2">
    <source>
        <dbReference type="Proteomes" id="UP000184315"/>
    </source>
</evidence>
<dbReference type="Proteomes" id="UP000184315">
    <property type="component" value="Unassembled WGS sequence"/>
</dbReference>
<reference evidence="2" key="1">
    <citation type="submission" date="2015-10" db="EMBL/GenBank/DDBJ databases">
        <authorList>
            <person name="Regsiter A."/>
            <person name="william w."/>
        </authorList>
    </citation>
    <scope>NUCLEOTIDE SEQUENCE [LARGE SCALE GENOMIC DNA]</scope>
</reference>
<accession>A0A1J1LRW2</accession>
<name>A0A1J1LRW2_9CYAN</name>
<organism evidence="1 2">
    <name type="scientific">Planktothrix tepida PCC 9214</name>
    <dbReference type="NCBI Taxonomy" id="671072"/>
    <lineage>
        <taxon>Bacteria</taxon>
        <taxon>Bacillati</taxon>
        <taxon>Cyanobacteriota</taxon>
        <taxon>Cyanophyceae</taxon>
        <taxon>Oscillatoriophycideae</taxon>
        <taxon>Oscillatoriales</taxon>
        <taxon>Microcoleaceae</taxon>
        <taxon>Planktothrix</taxon>
    </lineage>
</organism>
<dbReference type="STRING" id="671072.PL9214650783"/>
<evidence type="ECO:0000313" key="1">
    <source>
        <dbReference type="EMBL" id="CUR35344.1"/>
    </source>
</evidence>
<gene>
    <name evidence="1" type="ORF">PL9214650783</name>
</gene>
<sequence length="83" mass="9600">MTGHHTFKQLLENLPPDRKAKIDQKTAQLLMEEYQKQEEAELETLLLEGLNSGEVTPMTAEDWSDIRQAILEQVIKDDNFSQE</sequence>
<dbReference type="EMBL" id="CZDF01000172">
    <property type="protein sequence ID" value="CUR35344.1"/>
    <property type="molecule type" value="Genomic_DNA"/>
</dbReference>
<keyword evidence="2" id="KW-1185">Reference proteome</keyword>
<dbReference type="AlphaFoldDB" id="A0A1J1LRW2"/>
<protein>
    <recommendedName>
        <fullName evidence="3">Addiction module component</fullName>
    </recommendedName>
</protein>
<evidence type="ECO:0008006" key="3">
    <source>
        <dbReference type="Google" id="ProtNLM"/>
    </source>
</evidence>